<comment type="caution">
    <text evidence="2">The sequence shown here is derived from an EMBL/GenBank/DDBJ whole genome shotgun (WGS) entry which is preliminary data.</text>
</comment>
<organism evidence="2 3">
    <name type="scientific">Candidatus Nephthysia bennettiae</name>
    <dbReference type="NCBI Taxonomy" id="3127016"/>
    <lineage>
        <taxon>Bacteria</taxon>
        <taxon>Bacillati</taxon>
        <taxon>Candidatus Dormiibacterota</taxon>
        <taxon>Candidatus Dormibacteria</taxon>
        <taxon>Candidatus Dormibacterales</taxon>
        <taxon>Candidatus Dormibacteraceae</taxon>
        <taxon>Candidatus Nephthysia</taxon>
    </lineage>
</organism>
<dbReference type="Pfam" id="PF13489">
    <property type="entry name" value="Methyltransf_23"/>
    <property type="match status" value="1"/>
</dbReference>
<keyword evidence="2" id="KW-0808">Transferase</keyword>
<proteinExistence type="predicted"/>
<dbReference type="SUPFAM" id="SSF53335">
    <property type="entry name" value="S-adenosyl-L-methionine-dependent methyltransferases"/>
    <property type="match status" value="1"/>
</dbReference>
<dbReference type="Gene3D" id="3.40.50.150">
    <property type="entry name" value="Vaccinia Virus protein VP39"/>
    <property type="match status" value="1"/>
</dbReference>
<dbReference type="CDD" id="cd02440">
    <property type="entry name" value="AdoMet_MTases"/>
    <property type="match status" value="1"/>
</dbReference>
<protein>
    <submittedName>
        <fullName evidence="2">Class I SAM-dependent methyltransferase</fullName>
    </submittedName>
</protein>
<feature type="region of interest" description="Disordered" evidence="1">
    <location>
        <begin position="1"/>
        <end position="20"/>
    </location>
</feature>
<evidence type="ECO:0000313" key="2">
    <source>
        <dbReference type="EMBL" id="MBJ7597983.1"/>
    </source>
</evidence>
<dbReference type="Proteomes" id="UP000612893">
    <property type="component" value="Unassembled WGS sequence"/>
</dbReference>
<keyword evidence="3" id="KW-1185">Reference proteome</keyword>
<sequence length="257" mass="27523">MKDDWDQHWSGMASSATQNPAQAMRRRLVRSLLDVRGAGARILDIGCGQGDTIAELAGYYPHAELAGIDFSRTGVEVASAKVPSARFAQRDLLAPDDPEPAMLGWATHGICSEVLEHVDDPLTLLRNARAYLAPGCRLVVTVPGGPMSAFDRHIGHRRHYTADSLRRLLIEAGFEVARTTGAGFPFFNLYRAVVILRGERLVSDAESGDRSSASGAARAVMGVFRPLLAAPAPNNRLGWQIVGVARKSAPAGAGSSR</sequence>
<dbReference type="RefSeq" id="WP_338200657.1">
    <property type="nucleotide sequence ID" value="NZ_JAEKNR010000087.1"/>
</dbReference>
<name>A0A934K949_9BACT</name>
<evidence type="ECO:0000313" key="3">
    <source>
        <dbReference type="Proteomes" id="UP000612893"/>
    </source>
</evidence>
<reference evidence="2" key="1">
    <citation type="submission" date="2020-10" db="EMBL/GenBank/DDBJ databases">
        <title>Ca. Dormibacterota MAGs.</title>
        <authorList>
            <person name="Montgomery K."/>
        </authorList>
    </citation>
    <scope>NUCLEOTIDE SEQUENCE [LARGE SCALE GENOMIC DNA]</scope>
    <source>
        <strain evidence="2">SC8812_S17_10</strain>
    </source>
</reference>
<dbReference type="GO" id="GO:0032259">
    <property type="term" value="P:methylation"/>
    <property type="evidence" value="ECO:0007669"/>
    <property type="project" value="UniProtKB-KW"/>
</dbReference>
<dbReference type="GO" id="GO:0008168">
    <property type="term" value="F:methyltransferase activity"/>
    <property type="evidence" value="ECO:0007669"/>
    <property type="project" value="UniProtKB-KW"/>
</dbReference>
<dbReference type="PANTHER" id="PTHR43861:SF1">
    <property type="entry name" value="TRANS-ACONITATE 2-METHYLTRANSFERASE"/>
    <property type="match status" value="1"/>
</dbReference>
<dbReference type="EMBL" id="JAEKNR010000087">
    <property type="protein sequence ID" value="MBJ7597983.1"/>
    <property type="molecule type" value="Genomic_DNA"/>
</dbReference>
<dbReference type="AlphaFoldDB" id="A0A934K949"/>
<gene>
    <name evidence="2" type="ORF">JF922_07835</name>
</gene>
<accession>A0A934K949</accession>
<dbReference type="PANTHER" id="PTHR43861">
    <property type="entry name" value="TRANS-ACONITATE 2-METHYLTRANSFERASE-RELATED"/>
    <property type="match status" value="1"/>
</dbReference>
<keyword evidence="2" id="KW-0489">Methyltransferase</keyword>
<dbReference type="InterPro" id="IPR029063">
    <property type="entry name" value="SAM-dependent_MTases_sf"/>
</dbReference>
<evidence type="ECO:0000256" key="1">
    <source>
        <dbReference type="SAM" id="MobiDB-lite"/>
    </source>
</evidence>